<keyword evidence="1" id="KW-0812">Transmembrane</keyword>
<protein>
    <recommendedName>
        <fullName evidence="2">DUF7703 domain-containing protein</fullName>
    </recommendedName>
</protein>
<feature type="transmembrane region" description="Helical" evidence="1">
    <location>
        <begin position="150"/>
        <end position="171"/>
    </location>
</feature>
<feature type="transmembrane region" description="Helical" evidence="1">
    <location>
        <begin position="55"/>
        <end position="78"/>
    </location>
</feature>
<accession>A0A9P5HAB1</accession>
<comment type="caution">
    <text evidence="3">The sequence shown here is derived from an EMBL/GenBank/DDBJ whole genome shotgun (WGS) entry which is preliminary data.</text>
</comment>
<keyword evidence="1" id="KW-1133">Transmembrane helix</keyword>
<organism evidence="3 4">
    <name type="scientific">Cylindrodendrum hubeiense</name>
    <dbReference type="NCBI Taxonomy" id="595255"/>
    <lineage>
        <taxon>Eukaryota</taxon>
        <taxon>Fungi</taxon>
        <taxon>Dikarya</taxon>
        <taxon>Ascomycota</taxon>
        <taxon>Pezizomycotina</taxon>
        <taxon>Sordariomycetes</taxon>
        <taxon>Hypocreomycetidae</taxon>
        <taxon>Hypocreales</taxon>
        <taxon>Nectriaceae</taxon>
        <taxon>Cylindrodendrum</taxon>
    </lineage>
</organism>
<sequence>MLLPNTSNGSLVRRTPQSYDPESVLVIVCSTLALYNAFELLGLIFITFKKRTGLYFWSILLASFGAIPYCVGWIIVYFDLTYDWIGMIIDSIGWVLVVTAQTKAGFNAVFNVLEKVQMTCFCLQEFILSGLYIWKTVDILKTAFGSKRRFMWHLCAINVFIVIMDIGLLAIEYKSYFVWEQGIKVVVYSIKLKLEFAVLGELIDFVQHRGTNNSGSATNHNTGGFVELSGSRTRTANKKSRASTMPGAIHMDDVKPITIVSTETSMPRDLEQNEIRVTTKIDMESSTLGTADNDSTEQLYENVIRQVSRPT</sequence>
<proteinExistence type="predicted"/>
<gene>
    <name evidence="3" type="ORF">G7Z17_g6791</name>
</gene>
<reference evidence="3" key="1">
    <citation type="submission" date="2020-03" db="EMBL/GenBank/DDBJ databases">
        <title>Draft Genome Sequence of Cylindrodendrum hubeiense.</title>
        <authorList>
            <person name="Buettner E."/>
            <person name="Kellner H."/>
        </authorList>
    </citation>
    <scope>NUCLEOTIDE SEQUENCE</scope>
    <source>
        <strain evidence="3">IHI 201604</strain>
    </source>
</reference>
<evidence type="ECO:0000256" key="1">
    <source>
        <dbReference type="SAM" id="Phobius"/>
    </source>
</evidence>
<evidence type="ECO:0000313" key="3">
    <source>
        <dbReference type="EMBL" id="KAF7548858.1"/>
    </source>
</evidence>
<dbReference type="InterPro" id="IPR056120">
    <property type="entry name" value="DUF7703"/>
</dbReference>
<dbReference type="AlphaFoldDB" id="A0A9P5HAB1"/>
<dbReference type="PANTHER" id="PTHR37013:SF3">
    <property type="entry name" value="INTEGRAL MEMBRANE PROTEIN (AFU_ORTHOLOGUE AFUA_1G05950)"/>
    <property type="match status" value="1"/>
</dbReference>
<evidence type="ECO:0000259" key="2">
    <source>
        <dbReference type="Pfam" id="PF24802"/>
    </source>
</evidence>
<feature type="domain" description="DUF7703" evidence="2">
    <location>
        <begin position="105"/>
        <end position="212"/>
    </location>
</feature>
<dbReference type="EMBL" id="JAANBB010000137">
    <property type="protein sequence ID" value="KAF7548858.1"/>
    <property type="molecule type" value="Genomic_DNA"/>
</dbReference>
<evidence type="ECO:0000313" key="4">
    <source>
        <dbReference type="Proteomes" id="UP000722485"/>
    </source>
</evidence>
<keyword evidence="4" id="KW-1185">Reference proteome</keyword>
<feature type="transmembrane region" description="Helical" evidence="1">
    <location>
        <begin position="24"/>
        <end position="48"/>
    </location>
</feature>
<feature type="transmembrane region" description="Helical" evidence="1">
    <location>
        <begin position="116"/>
        <end position="134"/>
    </location>
</feature>
<dbReference type="OrthoDB" id="405906at2759"/>
<dbReference type="Pfam" id="PF24802">
    <property type="entry name" value="DUF7703"/>
    <property type="match status" value="2"/>
</dbReference>
<feature type="transmembrane region" description="Helical" evidence="1">
    <location>
        <begin position="84"/>
        <end position="104"/>
    </location>
</feature>
<dbReference type="PANTHER" id="PTHR37013">
    <property type="entry name" value="INTEGRAL MEMBRANE PROTEIN (AFU_ORTHOLOGUE AFUA_1G05950)-RELATED"/>
    <property type="match status" value="1"/>
</dbReference>
<keyword evidence="1" id="KW-0472">Membrane</keyword>
<feature type="domain" description="DUF7703" evidence="2">
    <location>
        <begin position="24"/>
        <end position="102"/>
    </location>
</feature>
<name>A0A9P5HAB1_9HYPO</name>
<dbReference type="Proteomes" id="UP000722485">
    <property type="component" value="Unassembled WGS sequence"/>
</dbReference>